<evidence type="ECO:0000256" key="7">
    <source>
        <dbReference type="ARBA" id="ARBA00023170"/>
    </source>
</evidence>
<evidence type="ECO:0000256" key="2">
    <source>
        <dbReference type="ARBA" id="ARBA00022475"/>
    </source>
</evidence>
<dbReference type="EnsemblMetazoa" id="G27298.4">
    <property type="protein sequence ID" value="G27298.4:cds"/>
    <property type="gene ID" value="G27298"/>
</dbReference>
<dbReference type="PRINTS" id="PR00896">
    <property type="entry name" value="VASOPRESSINR"/>
</dbReference>
<feature type="transmembrane region" description="Helical" evidence="10">
    <location>
        <begin position="314"/>
        <end position="337"/>
    </location>
</feature>
<evidence type="ECO:0000256" key="5">
    <source>
        <dbReference type="ARBA" id="ARBA00023040"/>
    </source>
</evidence>
<evidence type="ECO:0000256" key="4">
    <source>
        <dbReference type="ARBA" id="ARBA00022989"/>
    </source>
</evidence>
<dbReference type="InterPro" id="IPR000276">
    <property type="entry name" value="GPCR_Rhodpsn"/>
</dbReference>
<reference evidence="13" key="1">
    <citation type="submission" date="2022-08" db="UniProtKB">
        <authorList>
            <consortium name="EnsemblMetazoa"/>
        </authorList>
    </citation>
    <scope>IDENTIFICATION</scope>
    <source>
        <strain evidence="13">05x7-T-G4-1.051#20</strain>
    </source>
</reference>
<dbReference type="InterPro" id="IPR001817">
    <property type="entry name" value="Vasoprsn_rcpt"/>
</dbReference>
<dbReference type="GO" id="GO:0008188">
    <property type="term" value="F:neuropeptide receptor activity"/>
    <property type="evidence" value="ECO:0007669"/>
    <property type="project" value="InterPro"/>
</dbReference>
<dbReference type="AlphaFoldDB" id="A0A8W8LBX3"/>
<feature type="transmembrane region" description="Helical" evidence="10">
    <location>
        <begin position="67"/>
        <end position="85"/>
    </location>
</feature>
<dbReference type="PANTHER" id="PTHR24244">
    <property type="entry name" value="NEUROPEPTIDE S RECEPTOR"/>
    <property type="match status" value="1"/>
</dbReference>
<keyword evidence="8 10" id="KW-0325">Glycoprotein</keyword>
<evidence type="ECO:0000256" key="8">
    <source>
        <dbReference type="ARBA" id="ARBA00023180"/>
    </source>
</evidence>
<dbReference type="OrthoDB" id="5987909at2759"/>
<evidence type="ECO:0000259" key="12">
    <source>
        <dbReference type="PROSITE" id="PS50262"/>
    </source>
</evidence>
<feature type="transmembrane region" description="Helical" evidence="10">
    <location>
        <begin position="33"/>
        <end position="55"/>
    </location>
</feature>
<protein>
    <recommendedName>
        <fullName evidence="12">G-protein coupled receptors family 1 profile domain-containing protein</fullName>
    </recommendedName>
</protein>
<feature type="domain" description="G-protein coupled receptors family 1 profile" evidence="12">
    <location>
        <begin position="46"/>
        <end position="334"/>
    </location>
</feature>
<evidence type="ECO:0000313" key="13">
    <source>
        <dbReference type="EnsemblMetazoa" id="G27298.4:cds"/>
    </source>
</evidence>
<dbReference type="SUPFAM" id="SSF81321">
    <property type="entry name" value="Family A G protein-coupled receptor-like"/>
    <property type="match status" value="1"/>
</dbReference>
<dbReference type="PRINTS" id="PR00237">
    <property type="entry name" value="GPCRRHODOPSN"/>
</dbReference>
<keyword evidence="4 10" id="KW-1133">Transmembrane helix</keyword>
<dbReference type="GO" id="GO:0005000">
    <property type="term" value="F:vasopressin receptor activity"/>
    <property type="evidence" value="ECO:0007669"/>
    <property type="project" value="InterPro"/>
</dbReference>
<accession>A0A8W8LBX3</accession>
<feature type="transmembrane region" description="Helical" evidence="10">
    <location>
        <begin position="147"/>
        <end position="167"/>
    </location>
</feature>
<keyword evidence="6 10" id="KW-0472">Membrane</keyword>
<dbReference type="InterPro" id="IPR017452">
    <property type="entry name" value="GPCR_Rhodpsn_7TM"/>
</dbReference>
<organism evidence="13 14">
    <name type="scientific">Magallana gigas</name>
    <name type="common">Pacific oyster</name>
    <name type="synonym">Crassostrea gigas</name>
    <dbReference type="NCBI Taxonomy" id="29159"/>
    <lineage>
        <taxon>Eukaryota</taxon>
        <taxon>Metazoa</taxon>
        <taxon>Spiralia</taxon>
        <taxon>Lophotrochozoa</taxon>
        <taxon>Mollusca</taxon>
        <taxon>Bivalvia</taxon>
        <taxon>Autobranchia</taxon>
        <taxon>Pteriomorphia</taxon>
        <taxon>Ostreida</taxon>
        <taxon>Ostreoidea</taxon>
        <taxon>Ostreidae</taxon>
        <taxon>Magallana</taxon>
    </lineage>
</organism>
<evidence type="ECO:0000256" key="11">
    <source>
        <dbReference type="SAM" id="MobiDB-lite"/>
    </source>
</evidence>
<keyword evidence="3 10" id="KW-0812">Transmembrane</keyword>
<sequence>MDKSNATKLLDPRNLSDSFGDHREVSFWQVPQLVMLTSLFLLIVVGNGCVLLSLIYSENGIKTRMNFFILHLAIADLLVGLVIVGHDIVEKVQIDFNGGSFLCKLLQYIKVVVIYSSTYVLVSMSIDRLDAVARPMRFSRREFRAKVLIAAAWILSFVFALPILVLFDVTDDNVTYLDKTVTLCDPDFNHIHGPKIYMTLIALAAFIIPTLIIMVCYCFIIAVICRNDDDAQRERSNWTFERQESLLSNVTVDSSRGYSLGRHRNPIIERAKVRTVKMTVFIVLAFIICWCPYFGFMLYQVYVSGTPHTSTMRAVTSLVSSLSPLNSAVNPIIYGIFSTRICRNLRRVPFLKHFVCCGRHKRRFGSRMSHTSQVDGVFLNDVSSLRRRQMSGSRWNSDPDQRNSRRTNRPLLHRCSSLSIEQPKQEVPSNNHSQTCRLTCKARNGKVSLNRTDEKNRRCIPLLHRELSVEDGEILRSYTVVKQMSDEV</sequence>
<feature type="transmembrane region" description="Helical" evidence="10">
    <location>
        <begin position="196"/>
        <end position="225"/>
    </location>
</feature>
<feature type="region of interest" description="Disordered" evidence="11">
    <location>
        <begin position="389"/>
        <end position="409"/>
    </location>
</feature>
<evidence type="ECO:0000256" key="9">
    <source>
        <dbReference type="ARBA" id="ARBA00023224"/>
    </source>
</evidence>
<dbReference type="Proteomes" id="UP000005408">
    <property type="component" value="Unassembled WGS sequence"/>
</dbReference>
<keyword evidence="14" id="KW-1185">Reference proteome</keyword>
<evidence type="ECO:0000313" key="14">
    <source>
        <dbReference type="Proteomes" id="UP000005408"/>
    </source>
</evidence>
<keyword evidence="5 10" id="KW-0297">G-protein coupled receptor</keyword>
<dbReference type="OMA" id="CPYFGFM"/>
<keyword evidence="2" id="KW-1003">Cell membrane</keyword>
<feature type="transmembrane region" description="Helical" evidence="10">
    <location>
        <begin position="105"/>
        <end position="126"/>
    </location>
</feature>
<dbReference type="GO" id="GO:0005886">
    <property type="term" value="C:plasma membrane"/>
    <property type="evidence" value="ECO:0007669"/>
    <property type="project" value="UniProtKB-SubCell"/>
</dbReference>
<evidence type="ECO:0000256" key="1">
    <source>
        <dbReference type="ARBA" id="ARBA00004651"/>
    </source>
</evidence>
<proteinExistence type="inferred from homology"/>
<keyword evidence="7 10" id="KW-0675">Receptor</keyword>
<evidence type="ECO:0000256" key="3">
    <source>
        <dbReference type="ARBA" id="ARBA00022692"/>
    </source>
</evidence>
<keyword evidence="9 10" id="KW-0807">Transducer</keyword>
<dbReference type="Pfam" id="PF00001">
    <property type="entry name" value="7tm_1"/>
    <property type="match status" value="1"/>
</dbReference>
<feature type="transmembrane region" description="Helical" evidence="10">
    <location>
        <begin position="280"/>
        <end position="302"/>
    </location>
</feature>
<comment type="subcellular location">
    <subcellularLocation>
        <location evidence="1 10">Cell membrane</location>
        <topology evidence="1 10">Multi-pass membrane protein</topology>
    </subcellularLocation>
</comment>
<name>A0A8W8LBX3_MAGGI</name>
<comment type="similarity">
    <text evidence="10">Belongs to the G-protein coupled receptor 1 family. Vasopressin/oxytocin receptor subfamily.</text>
</comment>
<dbReference type="PROSITE" id="PS50262">
    <property type="entry name" value="G_PROTEIN_RECEP_F1_2"/>
    <property type="match status" value="1"/>
</dbReference>
<dbReference type="PANTHER" id="PTHR24244:SF1">
    <property type="entry name" value="G-PROTEIN COUPLED RECEPTORS FAMILY 1 PROFILE DOMAIN-CONTAINING PROTEIN"/>
    <property type="match status" value="1"/>
</dbReference>
<dbReference type="Gene3D" id="1.20.1070.10">
    <property type="entry name" value="Rhodopsin 7-helix transmembrane proteins"/>
    <property type="match status" value="1"/>
</dbReference>
<dbReference type="InterPro" id="IPR027294">
    <property type="entry name" value="NPS_rcpt"/>
</dbReference>
<evidence type="ECO:0000256" key="6">
    <source>
        <dbReference type="ARBA" id="ARBA00023136"/>
    </source>
</evidence>
<evidence type="ECO:0000256" key="10">
    <source>
        <dbReference type="RuleBase" id="RU046427"/>
    </source>
</evidence>